<feature type="transmembrane region" description="Helical" evidence="1">
    <location>
        <begin position="12"/>
        <end position="32"/>
    </location>
</feature>
<dbReference type="PANTHER" id="PTHR30336">
    <property type="entry name" value="INNER MEMBRANE PROTEIN, PROBABLE PERMEASE"/>
    <property type="match status" value="1"/>
</dbReference>
<keyword evidence="4" id="KW-1185">Reference proteome</keyword>
<dbReference type="InterPro" id="IPR003848">
    <property type="entry name" value="DUF218"/>
</dbReference>
<dbReference type="InterPro" id="IPR051599">
    <property type="entry name" value="Cell_Envelope_Assoc"/>
</dbReference>
<evidence type="ECO:0000313" key="4">
    <source>
        <dbReference type="Proteomes" id="UP001199916"/>
    </source>
</evidence>
<feature type="domain" description="DUF218" evidence="2">
    <location>
        <begin position="55"/>
        <end position="189"/>
    </location>
</feature>
<dbReference type="Pfam" id="PF02698">
    <property type="entry name" value="DUF218"/>
    <property type="match status" value="1"/>
</dbReference>
<dbReference type="EMBL" id="JAJNBZ010000005">
    <property type="protein sequence ID" value="MCE5169431.1"/>
    <property type="molecule type" value="Genomic_DNA"/>
</dbReference>
<dbReference type="Proteomes" id="UP001199916">
    <property type="component" value="Unassembled WGS sequence"/>
</dbReference>
<keyword evidence="1" id="KW-0472">Membrane</keyword>
<organism evidence="3 4">
    <name type="scientific">Paenibacillus profundus</name>
    <dbReference type="NCBI Taxonomy" id="1173085"/>
    <lineage>
        <taxon>Bacteria</taxon>
        <taxon>Bacillati</taxon>
        <taxon>Bacillota</taxon>
        <taxon>Bacilli</taxon>
        <taxon>Bacillales</taxon>
        <taxon>Paenibacillaceae</taxon>
        <taxon>Paenibacillus</taxon>
    </lineage>
</organism>
<comment type="caution">
    <text evidence="3">The sequence shown here is derived from an EMBL/GenBank/DDBJ whole genome shotgun (WGS) entry which is preliminary data.</text>
</comment>
<name>A0ABS8YGE3_9BACL</name>
<proteinExistence type="predicted"/>
<dbReference type="Gene3D" id="3.40.50.620">
    <property type="entry name" value="HUPs"/>
    <property type="match status" value="1"/>
</dbReference>
<protein>
    <submittedName>
        <fullName evidence="3">YdcF family protein</fullName>
    </submittedName>
</protein>
<dbReference type="CDD" id="cd06259">
    <property type="entry name" value="YdcF-like"/>
    <property type="match status" value="1"/>
</dbReference>
<keyword evidence="1" id="KW-1133">Transmembrane helix</keyword>
<evidence type="ECO:0000256" key="1">
    <source>
        <dbReference type="SAM" id="Phobius"/>
    </source>
</evidence>
<dbReference type="InterPro" id="IPR014729">
    <property type="entry name" value="Rossmann-like_a/b/a_fold"/>
</dbReference>
<dbReference type="RefSeq" id="WP_233696434.1">
    <property type="nucleotide sequence ID" value="NZ_JAJNBZ010000005.1"/>
</dbReference>
<evidence type="ECO:0000259" key="2">
    <source>
        <dbReference type="Pfam" id="PF02698"/>
    </source>
</evidence>
<gene>
    <name evidence="3" type="ORF">LQV63_08920</name>
</gene>
<sequence length="209" mass="23992">MRNRGKHKVSLWRRLLWIAGAGMLIGLIWFGYTQWKIGGAGYANFANSSKPTEVGIVLGASLWRDKPSPALQERLDLSLELYEQGKFEYFIVTGGKDRPNAQLSEAEGMANYLIEHGVEPSRIEMEKHATSTLENLKFSQDIMKEKGWKSATIMTHDFHGARAYEIADALGYEQPELKTTGSKVLFLPWHRTRESLAYTKWKWDELWLR</sequence>
<reference evidence="3 4" key="1">
    <citation type="submission" date="2021-11" db="EMBL/GenBank/DDBJ databases">
        <title>Draft genome sequence of Paenibacillus profundus YoMME, a new Gram-positive bacteria with exoelectrogenic properties.</title>
        <authorList>
            <person name="Hubenova Y."/>
            <person name="Hubenova E."/>
            <person name="Manasiev Y."/>
            <person name="Peykov S."/>
            <person name="Mitov M."/>
        </authorList>
    </citation>
    <scope>NUCLEOTIDE SEQUENCE [LARGE SCALE GENOMIC DNA]</scope>
    <source>
        <strain evidence="3 4">YoMME</strain>
    </source>
</reference>
<dbReference type="PANTHER" id="PTHR30336:SF20">
    <property type="entry name" value="DUF218 DOMAIN-CONTAINING PROTEIN"/>
    <property type="match status" value="1"/>
</dbReference>
<evidence type="ECO:0000313" key="3">
    <source>
        <dbReference type="EMBL" id="MCE5169431.1"/>
    </source>
</evidence>
<keyword evidence="1" id="KW-0812">Transmembrane</keyword>
<accession>A0ABS8YGE3</accession>